<dbReference type="GO" id="GO:0045493">
    <property type="term" value="P:xylan catabolic process"/>
    <property type="evidence" value="ECO:0007669"/>
    <property type="project" value="UniProtKB-KW"/>
</dbReference>
<feature type="domain" description="Ricin B lectin" evidence="12">
    <location>
        <begin position="56"/>
        <end position="192"/>
    </location>
</feature>
<sequence length="510" mass="54332">MTMGASSPVPPQTADRPGGNRRSRWRTALAAAVLLAGGGVVAVTASAASAATIDTSAYYVLVNRTSGKALDVYNLATSDGARITQWTRNDQAQQQWQFVDSGSGFYRLKSRHSGKVLDVSNRSTADGGAIVQWTDANATNQQFSVQDIDGYVQLINRNSGKAVEVQGGSTADGANIVQYTDWNGANQQWQLVRAGTTTPTSGTTSAPGSCALPSTYRWSSTGPLATPKSGWVSLKDFTTVPYNGRHLVYATTHDTGSSWGSMSFSPFTNWSDMATAAQNGMSSAAVAPTLFYFAPKSIWVLAYQWGPTAFSYRTSNDPTNPNGWSAPQALFTGSISGSGTGPIDQTLIGDGTNMYLFFAGDNGKIYRASMPIGNFPGNFGSTSTVVMSDTTNNLFEAPQVYKVQGRDQYLMIVEAIGANGRYFRSFTATSLGGTWTPQAATESNPFAGKANSGATWTNDISHGELVRVSADQTMTVDPCRLQLLYQGRSPNSGGDYGLLPYRPGVLTLQR</sequence>
<evidence type="ECO:0000256" key="5">
    <source>
        <dbReference type="ARBA" id="ARBA00022651"/>
    </source>
</evidence>
<dbReference type="PANTHER" id="PTHR40631:SF1">
    <property type="entry name" value="ALPHA-L-ARABINOFURANOSIDASE AXHA-2-RELATED"/>
    <property type="match status" value="1"/>
</dbReference>
<evidence type="ECO:0000256" key="9">
    <source>
        <dbReference type="ARBA" id="ARBA00023295"/>
    </source>
</evidence>
<evidence type="ECO:0000256" key="2">
    <source>
        <dbReference type="ARBA" id="ARBA00004613"/>
    </source>
</evidence>
<keyword evidence="7" id="KW-0378">Hydrolase</keyword>
<dbReference type="GO" id="GO:0030246">
    <property type="term" value="F:carbohydrate binding"/>
    <property type="evidence" value="ECO:0007669"/>
    <property type="project" value="UniProtKB-KW"/>
</dbReference>
<dbReference type="Proteomes" id="UP000320239">
    <property type="component" value="Unassembled WGS sequence"/>
</dbReference>
<evidence type="ECO:0000256" key="4">
    <source>
        <dbReference type="ARBA" id="ARBA00022525"/>
    </source>
</evidence>
<dbReference type="GO" id="GO:0046556">
    <property type="term" value="F:alpha-L-arabinofuranosidase activity"/>
    <property type="evidence" value="ECO:0007669"/>
    <property type="project" value="UniProtKB-EC"/>
</dbReference>
<dbReference type="EC" id="3.2.1.55" evidence="3"/>
<dbReference type="InterPro" id="IPR023296">
    <property type="entry name" value="Glyco_hydro_beta-prop_sf"/>
</dbReference>
<evidence type="ECO:0000256" key="11">
    <source>
        <dbReference type="SAM" id="MobiDB-lite"/>
    </source>
</evidence>
<evidence type="ECO:0000256" key="3">
    <source>
        <dbReference type="ARBA" id="ARBA00012670"/>
    </source>
</evidence>
<evidence type="ECO:0000313" key="13">
    <source>
        <dbReference type="EMBL" id="TWG21240.1"/>
    </source>
</evidence>
<dbReference type="SMART" id="SM00458">
    <property type="entry name" value="RICIN"/>
    <property type="match status" value="1"/>
</dbReference>
<dbReference type="GO" id="GO:0005576">
    <property type="term" value="C:extracellular region"/>
    <property type="evidence" value="ECO:0007669"/>
    <property type="project" value="UniProtKB-SubCell"/>
</dbReference>
<accession>A0A561WBJ7</accession>
<keyword evidence="13" id="KW-0430">Lectin</keyword>
<proteinExistence type="predicted"/>
<comment type="subcellular location">
    <subcellularLocation>
        <location evidence="2">Secreted</location>
    </subcellularLocation>
</comment>
<dbReference type="InterPro" id="IPR000772">
    <property type="entry name" value="Ricin_B_lectin"/>
</dbReference>
<dbReference type="PANTHER" id="PTHR40631">
    <property type="entry name" value="ALPHA-L-ARABINOFURANOSIDASE AXHA-2-RELATED"/>
    <property type="match status" value="1"/>
</dbReference>
<dbReference type="SUPFAM" id="SSF75005">
    <property type="entry name" value="Arabinanase/levansucrase/invertase"/>
    <property type="match status" value="1"/>
</dbReference>
<dbReference type="InterPro" id="IPR005193">
    <property type="entry name" value="GH62_arabinosidase"/>
</dbReference>
<evidence type="ECO:0000313" key="14">
    <source>
        <dbReference type="Proteomes" id="UP000320239"/>
    </source>
</evidence>
<gene>
    <name evidence="13" type="ORF">FHX34_103778</name>
</gene>
<keyword evidence="10" id="KW-0624">Polysaccharide degradation</keyword>
<dbReference type="SUPFAM" id="SSF50370">
    <property type="entry name" value="Ricin B-like lectins"/>
    <property type="match status" value="1"/>
</dbReference>
<keyword evidence="9" id="KW-0326">Glycosidase</keyword>
<evidence type="ECO:0000256" key="1">
    <source>
        <dbReference type="ARBA" id="ARBA00001462"/>
    </source>
</evidence>
<keyword evidence="5" id="KW-0858">Xylan degradation</keyword>
<keyword evidence="8" id="KW-0119">Carbohydrate metabolism</keyword>
<reference evidence="13 14" key="1">
    <citation type="submission" date="2019-06" db="EMBL/GenBank/DDBJ databases">
        <title>Sequencing the genomes of 1000 actinobacteria strains.</title>
        <authorList>
            <person name="Klenk H.-P."/>
        </authorList>
    </citation>
    <scope>NUCLEOTIDE SEQUENCE [LARGE SCALE GENOMIC DNA]</scope>
    <source>
        <strain evidence="13 14">DSM 43866</strain>
    </source>
</reference>
<evidence type="ECO:0000256" key="8">
    <source>
        <dbReference type="ARBA" id="ARBA00023277"/>
    </source>
</evidence>
<dbReference type="Pfam" id="PF14200">
    <property type="entry name" value="RicinB_lectin_2"/>
    <property type="match status" value="2"/>
</dbReference>
<evidence type="ECO:0000259" key="12">
    <source>
        <dbReference type="SMART" id="SM00458"/>
    </source>
</evidence>
<dbReference type="Gene3D" id="2.80.10.50">
    <property type="match status" value="3"/>
</dbReference>
<dbReference type="Pfam" id="PF03664">
    <property type="entry name" value="Glyco_hydro_62"/>
    <property type="match status" value="1"/>
</dbReference>
<evidence type="ECO:0000256" key="10">
    <source>
        <dbReference type="ARBA" id="ARBA00023326"/>
    </source>
</evidence>
<protein>
    <recommendedName>
        <fullName evidence="3">non-reducing end alpha-L-arabinofuranosidase</fullName>
        <ecNumber evidence="3">3.2.1.55</ecNumber>
    </recommendedName>
</protein>
<name>A0A561WBJ7_ACTTI</name>
<comment type="caution">
    <text evidence="13">The sequence shown here is derived from an EMBL/GenBank/DDBJ whole genome shotgun (WGS) entry which is preliminary data.</text>
</comment>
<dbReference type="EMBL" id="VIWY01000003">
    <property type="protein sequence ID" value="TWG21240.1"/>
    <property type="molecule type" value="Genomic_DNA"/>
</dbReference>
<dbReference type="InterPro" id="IPR035992">
    <property type="entry name" value="Ricin_B-like_lectins"/>
</dbReference>
<keyword evidence="4" id="KW-0964">Secreted</keyword>
<dbReference type="OrthoDB" id="4241492at2"/>
<dbReference type="PROSITE" id="PS50231">
    <property type="entry name" value="RICIN_B_LECTIN"/>
    <property type="match status" value="1"/>
</dbReference>
<evidence type="ECO:0000256" key="6">
    <source>
        <dbReference type="ARBA" id="ARBA00022729"/>
    </source>
</evidence>
<dbReference type="GO" id="GO:0046373">
    <property type="term" value="P:L-arabinose metabolic process"/>
    <property type="evidence" value="ECO:0007669"/>
    <property type="project" value="InterPro"/>
</dbReference>
<keyword evidence="14" id="KW-1185">Reference proteome</keyword>
<dbReference type="CDD" id="cd08987">
    <property type="entry name" value="GH62"/>
    <property type="match status" value="1"/>
</dbReference>
<dbReference type="AlphaFoldDB" id="A0A561WBJ7"/>
<organism evidence="13 14">
    <name type="scientific">Actinoplanes teichomyceticus</name>
    <dbReference type="NCBI Taxonomy" id="1867"/>
    <lineage>
        <taxon>Bacteria</taxon>
        <taxon>Bacillati</taxon>
        <taxon>Actinomycetota</taxon>
        <taxon>Actinomycetes</taxon>
        <taxon>Micromonosporales</taxon>
        <taxon>Micromonosporaceae</taxon>
        <taxon>Actinoplanes</taxon>
    </lineage>
</organism>
<comment type="catalytic activity">
    <reaction evidence="1">
        <text>Hydrolysis of terminal non-reducing alpha-L-arabinofuranoside residues in alpha-L-arabinosides.</text>
        <dbReference type="EC" id="3.2.1.55"/>
    </reaction>
</comment>
<dbReference type="Gene3D" id="2.115.10.20">
    <property type="entry name" value="Glycosyl hydrolase domain, family 43"/>
    <property type="match status" value="1"/>
</dbReference>
<feature type="region of interest" description="Disordered" evidence="11">
    <location>
        <begin position="1"/>
        <end position="22"/>
    </location>
</feature>
<keyword evidence="6" id="KW-0732">Signal</keyword>
<evidence type="ECO:0000256" key="7">
    <source>
        <dbReference type="ARBA" id="ARBA00022801"/>
    </source>
</evidence>